<comment type="caution">
    <text evidence="2">The sequence shown here is derived from an EMBL/GenBank/DDBJ whole genome shotgun (WGS) entry which is preliminary data.</text>
</comment>
<proteinExistence type="predicted"/>
<accession>A0AAV5NLA3</accession>
<evidence type="ECO:0000313" key="2">
    <source>
        <dbReference type="EMBL" id="GLQ70988.1"/>
    </source>
</evidence>
<organism evidence="2 3">
    <name type="scientific">Vibrio penaeicida</name>
    <dbReference type="NCBI Taxonomy" id="104609"/>
    <lineage>
        <taxon>Bacteria</taxon>
        <taxon>Pseudomonadati</taxon>
        <taxon>Pseudomonadota</taxon>
        <taxon>Gammaproteobacteria</taxon>
        <taxon>Vibrionales</taxon>
        <taxon>Vibrionaceae</taxon>
        <taxon>Vibrio</taxon>
    </lineage>
</organism>
<dbReference type="AlphaFoldDB" id="A0AAV5NLA3"/>
<reference evidence="3" key="1">
    <citation type="journal article" date="2019" name="Int. J. Syst. Evol. Microbiol.">
        <title>The Global Catalogue of Microorganisms (GCM) 10K type strain sequencing project: providing services to taxonomists for standard genome sequencing and annotation.</title>
        <authorList>
            <consortium name="The Broad Institute Genomics Platform"/>
            <consortium name="The Broad Institute Genome Sequencing Center for Infectious Disease"/>
            <person name="Wu L."/>
            <person name="Ma J."/>
        </authorList>
    </citation>
    <scope>NUCLEOTIDE SEQUENCE [LARGE SCALE GENOMIC DNA]</scope>
    <source>
        <strain evidence="3">NBRC 15640</strain>
    </source>
</reference>
<dbReference type="SUPFAM" id="SSF47413">
    <property type="entry name" value="lambda repressor-like DNA-binding domains"/>
    <property type="match status" value="1"/>
</dbReference>
<dbReference type="Proteomes" id="UP001156690">
    <property type="component" value="Unassembled WGS sequence"/>
</dbReference>
<dbReference type="RefSeq" id="WP_126607363.1">
    <property type="nucleotide sequence ID" value="NZ_AP025146.1"/>
</dbReference>
<dbReference type="Gene3D" id="1.10.260.40">
    <property type="entry name" value="lambda repressor-like DNA-binding domains"/>
    <property type="match status" value="1"/>
</dbReference>
<sequence length="104" mass="11569">MQNHNPIPERLKAARKKAQITQKDLGVKIGMEPSSASGRMNHYEKGRHVPDIGTLERMAEALDVPLNYFFCRNELSAELACLVDKLSDEDKAKLIAKLGAYGES</sequence>
<dbReference type="Pfam" id="PF01381">
    <property type="entry name" value="HTH_3"/>
    <property type="match status" value="1"/>
</dbReference>
<dbReference type="SMART" id="SM00530">
    <property type="entry name" value="HTH_XRE"/>
    <property type="match status" value="1"/>
</dbReference>
<gene>
    <name evidence="2" type="ORF">GCM10007932_03480</name>
</gene>
<dbReference type="InterPro" id="IPR001387">
    <property type="entry name" value="Cro/C1-type_HTH"/>
</dbReference>
<dbReference type="EMBL" id="BSNX01000003">
    <property type="protein sequence ID" value="GLQ70988.1"/>
    <property type="molecule type" value="Genomic_DNA"/>
</dbReference>
<feature type="domain" description="HTH cro/C1-type" evidence="1">
    <location>
        <begin position="11"/>
        <end position="69"/>
    </location>
</feature>
<name>A0AAV5NLA3_9VIBR</name>
<dbReference type="GO" id="GO:0003677">
    <property type="term" value="F:DNA binding"/>
    <property type="evidence" value="ECO:0007669"/>
    <property type="project" value="InterPro"/>
</dbReference>
<keyword evidence="3" id="KW-1185">Reference proteome</keyword>
<evidence type="ECO:0000259" key="1">
    <source>
        <dbReference type="PROSITE" id="PS50943"/>
    </source>
</evidence>
<dbReference type="PROSITE" id="PS50943">
    <property type="entry name" value="HTH_CROC1"/>
    <property type="match status" value="1"/>
</dbReference>
<protein>
    <submittedName>
        <fullName evidence="2">Transcriptional regulator</fullName>
    </submittedName>
</protein>
<evidence type="ECO:0000313" key="3">
    <source>
        <dbReference type="Proteomes" id="UP001156690"/>
    </source>
</evidence>
<dbReference type="CDD" id="cd00093">
    <property type="entry name" value="HTH_XRE"/>
    <property type="match status" value="1"/>
</dbReference>
<dbReference type="InterPro" id="IPR010982">
    <property type="entry name" value="Lambda_DNA-bd_dom_sf"/>
</dbReference>